<comment type="catalytic activity">
    <reaction evidence="18 20">
        <text>DNA(n) + a 2'-deoxyribonucleoside 5'-triphosphate = DNA(n+1) + diphosphate</text>
        <dbReference type="Rhea" id="RHEA:22508"/>
        <dbReference type="Rhea" id="RHEA-COMP:17339"/>
        <dbReference type="Rhea" id="RHEA-COMP:17340"/>
        <dbReference type="ChEBI" id="CHEBI:33019"/>
        <dbReference type="ChEBI" id="CHEBI:61560"/>
        <dbReference type="ChEBI" id="CHEBI:173112"/>
        <dbReference type="EC" id="2.7.7.7"/>
    </reaction>
</comment>
<feature type="compositionally biased region" description="Basic and acidic residues" evidence="21">
    <location>
        <begin position="529"/>
        <end position="554"/>
    </location>
</feature>
<sequence length="1596" mass="181164">MRLALLYSPHRLMESNFHVRINQIDHCMVPPGPLDYSPFPKTPVPVLRVYGPTSSGQKACVYIHQVYPYFYVEYKGSMDTPYLLKYTRKLQRSLNHAIALSMKRDPHSPKSIFIRAVVVVKGVPFYGFHASYAPFLKIYMFDPTLLYRGVTILRSGTVMQTRYSVYESHLSFPLQFMCDFGLYGCGWIDMGEVWQRGPDNEYVDPEKETTLRVSPYHKQAKMDLEVDVVAHQILNRKRLTTRDIHHQLQIPAAPTPTEPLILSVRELWEDERRRRLARGLSASPDMPVDLSENRRGDGGDWTAEARWWRELRTRIEAEPAEHLEPSNNWDKRLMTTSQSIEALWEPAFRVWKPQQAESSVQDALTAAPIDSTLGSSVSGASVQPSGEDEEVDVDESFLSSQAIEDADDPEPYINEMESFIENDQAQSLEDGPDEGIYDKDFEEDLVVDQEEENPFLDNNEGAIALEVDGEDSIEDHVVDNDFLAKLQHNLEDDALANTDVGNPPLLPTPAESPIVEVPAKLSLTQSTERLAEPTHLEPEEPDRPSKRRKVEMPNRKIQSQPSATQTRLRRSEYFTQTKHTLTQSDRPKSSPYSAADKCFIYAHPPPTNNHLLRTLQEYNVPSRIYRDPHYSHSEDTPTRHREYAGLVYRLKGGNGLDTLTNWQTLTNAIHEVEIAPGKTFDPSGIGGWEYAGFPPKRKVAQRWLLENPILPPPNPVVSRSQIEGPTQVNTYGLKSSLGKVDSNTSQKNETMSILSFEVYVLSDGGRQPIPQDDEIAIVFFAFQGDHEVDDVLEVKHGIVAVDSEHLEPKRLRGHQIETIPSELELLHRIVDIVIDLDPDVLCGWEVQVSSWGYLQARGAVYGLGIDELMSRAPARRRGGVDQWGARHASTFKVAGRHVLNVWRIMRGELSLDMYSFENVVFNVLRRRVPQYSRTTLASWFNSPSAARVSRLLDYFVGRTSMTLEILEASQVVTKTSEFARVFGVDFFSVITRGSQFKVESFMFRLGKPENFVFLSPSKTDVGKQNAAECMPLIMEPLSAFYSSPLLVLDFQSLYPSIMIAYNYCYSTCLGRVAEFQGTNKFGVTELNLPPGLLNTLEDHIRIAPNGIMYVKQEVRQGLLGRMLKELLDTRVMVKQAMKTNKENKTLSRILNARQLGLKYIANVTYGYTSATFSGRMPAVEIADSIVQSGRETLEKAIHLIDSTPKWGAQASGRSFQWIVSMNPLYQVVYGDTDSLFIYLKGRTKEQAFRIGNDIADTITARNPAPIKLKFEKVYLPCVLMAKKRYVGFKYEHPDDTEPIFDAKGIETVRRDGVPAQQKMTEMCLKKLFRSQDLSDIKEYCCRSWTSILDHKVPIHEFIFAKEVRMGTYSDVLPPPPGVAVAARRVLIDPNDEPQYGDRIPYIIARGPPGSRLVERAFTPQEVLTAGKQLDAEYYITRVLIPPLERIFNLVGADVRRWYDEMPKPLRVSQTDIFSPSKRDRFAVMDRHFPNSQCLTCGEFAWTTVCDDCRAHPQTTMASILDLVRKGEKRLADVHEVYCPWLYERKKGDNNEEYLEALRMLLAEIGLPKASVDSIVELDSDGTQTEVERDDTGSMTE</sequence>
<dbReference type="GO" id="GO:0042276">
    <property type="term" value="P:error-prone translesion synthesis"/>
    <property type="evidence" value="ECO:0007669"/>
    <property type="project" value="TreeGrafter"/>
</dbReference>
<dbReference type="Pfam" id="PF24065">
    <property type="entry name" value="REV3_N"/>
    <property type="match status" value="1"/>
</dbReference>
<dbReference type="InterPro" id="IPR036397">
    <property type="entry name" value="RNaseH_sf"/>
</dbReference>
<evidence type="ECO:0000256" key="7">
    <source>
        <dbReference type="ARBA" id="ARBA00022705"/>
    </source>
</evidence>
<evidence type="ECO:0000256" key="11">
    <source>
        <dbReference type="ARBA" id="ARBA00022833"/>
    </source>
</evidence>
<dbReference type="GO" id="GO:0003677">
    <property type="term" value="F:DNA binding"/>
    <property type="evidence" value="ECO:0007669"/>
    <property type="project" value="UniProtKB-KW"/>
</dbReference>
<evidence type="ECO:0000259" key="24">
    <source>
        <dbReference type="Pfam" id="PF24055"/>
    </source>
</evidence>
<dbReference type="InterPro" id="IPR043502">
    <property type="entry name" value="DNA/RNA_pol_sf"/>
</dbReference>
<reference evidence="26" key="1">
    <citation type="submission" date="2020-11" db="EMBL/GenBank/DDBJ databases">
        <authorList>
            <consortium name="DOE Joint Genome Institute"/>
            <person name="Ahrendt S."/>
            <person name="Riley R."/>
            <person name="Andreopoulos W."/>
            <person name="Labutti K."/>
            <person name="Pangilinan J."/>
            <person name="Ruiz-Duenas F.J."/>
            <person name="Barrasa J.M."/>
            <person name="Sanchez-Garcia M."/>
            <person name="Camarero S."/>
            <person name="Miyauchi S."/>
            <person name="Serrano A."/>
            <person name="Linde D."/>
            <person name="Babiker R."/>
            <person name="Drula E."/>
            <person name="Ayuso-Fernandez I."/>
            <person name="Pacheco R."/>
            <person name="Padilla G."/>
            <person name="Ferreira P."/>
            <person name="Barriuso J."/>
            <person name="Kellner H."/>
            <person name="Castanera R."/>
            <person name="Alfaro M."/>
            <person name="Ramirez L."/>
            <person name="Pisabarro A.G."/>
            <person name="Kuo A."/>
            <person name="Tritt A."/>
            <person name="Lipzen A."/>
            <person name="He G."/>
            <person name="Yan M."/>
            <person name="Ng V."/>
            <person name="Cullen D."/>
            <person name="Martin F."/>
            <person name="Rosso M.-N."/>
            <person name="Henrissat B."/>
            <person name="Hibbett D."/>
            <person name="Martinez A.T."/>
            <person name="Grigoriev I.V."/>
        </authorList>
    </citation>
    <scope>NUCLEOTIDE SEQUENCE</scope>
    <source>
        <strain evidence="26">ATCC 90797</strain>
    </source>
</reference>
<evidence type="ECO:0000259" key="22">
    <source>
        <dbReference type="Pfam" id="PF00136"/>
    </source>
</evidence>
<dbReference type="EMBL" id="MU154664">
    <property type="protein sequence ID" value="KAF9489633.1"/>
    <property type="molecule type" value="Genomic_DNA"/>
</dbReference>
<dbReference type="SMART" id="SM00486">
    <property type="entry name" value="POLBc"/>
    <property type="match status" value="1"/>
</dbReference>
<dbReference type="PANTHER" id="PTHR45812:SF1">
    <property type="entry name" value="DNA POLYMERASE ZETA CATALYTIC SUBUNIT"/>
    <property type="match status" value="1"/>
</dbReference>
<dbReference type="SUPFAM" id="SSF53098">
    <property type="entry name" value="Ribonuclease H-like"/>
    <property type="match status" value="1"/>
</dbReference>
<dbReference type="CDD" id="cd05534">
    <property type="entry name" value="POLBc_zeta"/>
    <property type="match status" value="1"/>
</dbReference>
<evidence type="ECO:0000256" key="2">
    <source>
        <dbReference type="ARBA" id="ARBA00004123"/>
    </source>
</evidence>
<evidence type="ECO:0000256" key="5">
    <source>
        <dbReference type="ARBA" id="ARBA00022679"/>
    </source>
</evidence>
<proteinExistence type="inferred from homology"/>
<dbReference type="Proteomes" id="UP000807025">
    <property type="component" value="Unassembled WGS sequence"/>
</dbReference>
<dbReference type="GO" id="GO:0051539">
    <property type="term" value="F:4 iron, 4 sulfur cluster binding"/>
    <property type="evidence" value="ECO:0007669"/>
    <property type="project" value="UniProtKB-KW"/>
</dbReference>
<evidence type="ECO:0000256" key="21">
    <source>
        <dbReference type="SAM" id="MobiDB-lite"/>
    </source>
</evidence>
<dbReference type="InterPro" id="IPR056447">
    <property type="entry name" value="REV3_N"/>
</dbReference>
<evidence type="ECO:0000259" key="25">
    <source>
        <dbReference type="Pfam" id="PF24065"/>
    </source>
</evidence>
<dbReference type="Gene3D" id="3.30.342.10">
    <property type="entry name" value="DNA Polymerase, chain B, domain 1"/>
    <property type="match status" value="1"/>
</dbReference>
<organism evidence="26 27">
    <name type="scientific">Pleurotus eryngii</name>
    <name type="common">Boletus of the steppes</name>
    <dbReference type="NCBI Taxonomy" id="5323"/>
    <lineage>
        <taxon>Eukaryota</taxon>
        <taxon>Fungi</taxon>
        <taxon>Dikarya</taxon>
        <taxon>Basidiomycota</taxon>
        <taxon>Agaricomycotina</taxon>
        <taxon>Agaricomycetes</taxon>
        <taxon>Agaricomycetidae</taxon>
        <taxon>Agaricales</taxon>
        <taxon>Pleurotineae</taxon>
        <taxon>Pleurotaceae</taxon>
        <taxon>Pleurotus</taxon>
    </lineage>
</organism>
<dbReference type="InterPro" id="IPR023211">
    <property type="entry name" value="DNA_pol_palm_dom_sf"/>
</dbReference>
<keyword evidence="8" id="KW-0479">Metal-binding</keyword>
<comment type="cofactor">
    <cofactor evidence="1">
        <name>[4Fe-4S] cluster</name>
        <dbReference type="ChEBI" id="CHEBI:49883"/>
    </cofactor>
</comment>
<feature type="domain" description="DNA polymerase zeta catalytic subunit N-terminal" evidence="25">
    <location>
        <begin position="17"/>
        <end position="64"/>
    </location>
</feature>
<dbReference type="GO" id="GO:0000724">
    <property type="term" value="P:double-strand break repair via homologous recombination"/>
    <property type="evidence" value="ECO:0007669"/>
    <property type="project" value="TreeGrafter"/>
</dbReference>
<keyword evidence="17" id="KW-0539">Nucleus</keyword>
<evidence type="ECO:0000256" key="13">
    <source>
        <dbReference type="ARBA" id="ARBA00023004"/>
    </source>
</evidence>
<comment type="subunit">
    <text evidence="19">Forms DNA polymerase zeta with REV7.</text>
</comment>
<dbReference type="FunFam" id="1.10.132.60:FF:000007">
    <property type="entry name" value="DNA polymerase"/>
    <property type="match status" value="1"/>
</dbReference>
<evidence type="ECO:0000256" key="15">
    <source>
        <dbReference type="ARBA" id="ARBA00023125"/>
    </source>
</evidence>
<evidence type="ECO:0000256" key="16">
    <source>
        <dbReference type="ARBA" id="ARBA00023204"/>
    </source>
</evidence>
<evidence type="ECO:0000256" key="9">
    <source>
        <dbReference type="ARBA" id="ARBA00022763"/>
    </source>
</evidence>
<evidence type="ECO:0000256" key="17">
    <source>
        <dbReference type="ARBA" id="ARBA00023242"/>
    </source>
</evidence>
<dbReference type="SUPFAM" id="SSF56672">
    <property type="entry name" value="DNA/RNA polymerases"/>
    <property type="match status" value="1"/>
</dbReference>
<keyword evidence="11" id="KW-0862">Zinc</keyword>
<evidence type="ECO:0000313" key="27">
    <source>
        <dbReference type="Proteomes" id="UP000807025"/>
    </source>
</evidence>
<feature type="domain" description="DNA polymerase delta/zeta catalytic subunit N-terminal" evidence="24">
    <location>
        <begin position="65"/>
        <end position="145"/>
    </location>
</feature>
<dbReference type="PRINTS" id="PR00106">
    <property type="entry name" value="DNAPOLB"/>
</dbReference>
<dbReference type="CDD" id="cd05778">
    <property type="entry name" value="DNA_polB_zeta_exo"/>
    <property type="match status" value="1"/>
</dbReference>
<dbReference type="EC" id="2.7.7.7" evidence="20"/>
<feature type="region of interest" description="Disordered" evidence="21">
    <location>
        <begin position="279"/>
        <end position="299"/>
    </location>
</feature>
<protein>
    <recommendedName>
        <fullName evidence="20">DNA polymerase</fullName>
        <ecNumber evidence="20">2.7.7.7</ecNumber>
    </recommendedName>
</protein>
<dbReference type="InterPro" id="IPR006133">
    <property type="entry name" value="DNA-dir_DNA_pol_B_exonuc"/>
</dbReference>
<evidence type="ECO:0000313" key="26">
    <source>
        <dbReference type="EMBL" id="KAF9489633.1"/>
    </source>
</evidence>
<dbReference type="Pfam" id="PF03104">
    <property type="entry name" value="DNA_pol_B_exo1"/>
    <property type="match status" value="1"/>
</dbReference>
<dbReference type="InterPro" id="IPR030559">
    <property type="entry name" value="PolZ_Rev3"/>
</dbReference>
<dbReference type="GO" id="GO:0006260">
    <property type="term" value="P:DNA replication"/>
    <property type="evidence" value="ECO:0007669"/>
    <property type="project" value="UniProtKB-KW"/>
</dbReference>
<dbReference type="InterPro" id="IPR006172">
    <property type="entry name" value="DNA-dir_DNA_pol_B"/>
</dbReference>
<dbReference type="Gene3D" id="1.10.132.60">
    <property type="entry name" value="DNA polymerase family B, C-terminal domain"/>
    <property type="match status" value="1"/>
</dbReference>
<keyword evidence="14" id="KW-0411">Iron-sulfur</keyword>
<keyword evidence="6 20" id="KW-0548">Nucleotidyltransferase</keyword>
<dbReference type="Pfam" id="PF00136">
    <property type="entry name" value="DNA_pol_B"/>
    <property type="match status" value="1"/>
</dbReference>
<evidence type="ECO:0000256" key="14">
    <source>
        <dbReference type="ARBA" id="ARBA00023014"/>
    </source>
</evidence>
<feature type="region of interest" description="Disordered" evidence="21">
    <location>
        <begin position="526"/>
        <end position="569"/>
    </location>
</feature>
<dbReference type="InterPro" id="IPR056435">
    <property type="entry name" value="DPOD/Z_N"/>
</dbReference>
<evidence type="ECO:0000256" key="4">
    <source>
        <dbReference type="ARBA" id="ARBA00022485"/>
    </source>
</evidence>
<dbReference type="GO" id="GO:0005634">
    <property type="term" value="C:nucleus"/>
    <property type="evidence" value="ECO:0007669"/>
    <property type="project" value="UniProtKB-SubCell"/>
</dbReference>
<keyword evidence="27" id="KW-1185">Reference proteome</keyword>
<dbReference type="Gene3D" id="3.30.420.10">
    <property type="entry name" value="Ribonuclease H-like superfamily/Ribonuclease H"/>
    <property type="match status" value="1"/>
</dbReference>
<dbReference type="InterPro" id="IPR042087">
    <property type="entry name" value="DNA_pol_B_thumb"/>
</dbReference>
<keyword evidence="16" id="KW-0234">DNA repair</keyword>
<dbReference type="PROSITE" id="PS00116">
    <property type="entry name" value="DNA_POLYMERASE_B"/>
    <property type="match status" value="1"/>
</dbReference>
<evidence type="ECO:0000256" key="18">
    <source>
        <dbReference type="ARBA" id="ARBA00049244"/>
    </source>
</evidence>
<dbReference type="Gene3D" id="3.90.1600.10">
    <property type="entry name" value="Palm domain of DNA polymerase"/>
    <property type="match status" value="1"/>
</dbReference>
<feature type="domain" description="DNA-directed DNA polymerase family B exonuclease" evidence="23">
    <location>
        <begin position="742"/>
        <end position="919"/>
    </location>
</feature>
<evidence type="ECO:0000256" key="19">
    <source>
        <dbReference type="ARBA" id="ARBA00066055"/>
    </source>
</evidence>
<dbReference type="Gene3D" id="1.10.287.690">
    <property type="entry name" value="Helix hairpin bin"/>
    <property type="match status" value="1"/>
</dbReference>
<keyword evidence="7 20" id="KW-0235">DNA replication</keyword>
<dbReference type="InterPro" id="IPR006134">
    <property type="entry name" value="DNA-dir_DNA_pol_B_multi_dom"/>
</dbReference>
<dbReference type="GO" id="GO:0008270">
    <property type="term" value="F:zinc ion binding"/>
    <property type="evidence" value="ECO:0007669"/>
    <property type="project" value="UniProtKB-KW"/>
</dbReference>
<keyword evidence="10" id="KW-0863">Zinc-finger</keyword>
<comment type="similarity">
    <text evidence="3 20">Belongs to the DNA polymerase type-B family.</text>
</comment>
<dbReference type="GO" id="GO:0003887">
    <property type="term" value="F:DNA-directed DNA polymerase activity"/>
    <property type="evidence" value="ECO:0007669"/>
    <property type="project" value="UniProtKB-KW"/>
</dbReference>
<keyword evidence="15 20" id="KW-0238">DNA-binding</keyword>
<evidence type="ECO:0000256" key="10">
    <source>
        <dbReference type="ARBA" id="ARBA00022771"/>
    </source>
</evidence>
<keyword evidence="12 20" id="KW-0239">DNA-directed DNA polymerase</keyword>
<evidence type="ECO:0000256" key="8">
    <source>
        <dbReference type="ARBA" id="ARBA00022723"/>
    </source>
</evidence>
<comment type="caution">
    <text evidence="26">The sequence shown here is derived from an EMBL/GenBank/DDBJ whole genome shotgun (WGS) entry which is preliminary data.</text>
</comment>
<evidence type="ECO:0000256" key="1">
    <source>
        <dbReference type="ARBA" id="ARBA00001966"/>
    </source>
</evidence>
<evidence type="ECO:0000256" key="12">
    <source>
        <dbReference type="ARBA" id="ARBA00022932"/>
    </source>
</evidence>
<keyword evidence="5 20" id="KW-0808">Transferase</keyword>
<keyword evidence="9" id="KW-0227">DNA damage</keyword>
<dbReference type="GO" id="GO:0000166">
    <property type="term" value="F:nucleotide binding"/>
    <property type="evidence" value="ECO:0007669"/>
    <property type="project" value="InterPro"/>
</dbReference>
<dbReference type="InterPro" id="IPR017964">
    <property type="entry name" value="DNA-dir_DNA_pol_B_CS"/>
</dbReference>
<dbReference type="Pfam" id="PF24055">
    <property type="entry name" value="POL3_N"/>
    <property type="match status" value="1"/>
</dbReference>
<keyword evidence="13" id="KW-0408">Iron</keyword>
<comment type="subcellular location">
    <subcellularLocation>
        <location evidence="2">Nucleus</location>
    </subcellularLocation>
</comment>
<dbReference type="PANTHER" id="PTHR45812">
    <property type="entry name" value="DNA POLYMERASE ZETA CATALYTIC SUBUNIT"/>
    <property type="match status" value="1"/>
</dbReference>
<feature type="domain" description="DNA-directed DNA polymerase family B multifunctional" evidence="22">
    <location>
        <begin position="986"/>
        <end position="1448"/>
    </location>
</feature>
<evidence type="ECO:0000259" key="23">
    <source>
        <dbReference type="Pfam" id="PF03104"/>
    </source>
</evidence>
<dbReference type="FunFam" id="1.10.287.690:FF:000002">
    <property type="entry name" value="DNA polymerase zeta"/>
    <property type="match status" value="1"/>
</dbReference>
<keyword evidence="4" id="KW-0004">4Fe-4S</keyword>
<evidence type="ECO:0000256" key="6">
    <source>
        <dbReference type="ARBA" id="ARBA00022695"/>
    </source>
</evidence>
<dbReference type="OrthoDB" id="2414538at2759"/>
<feature type="compositionally biased region" description="Polar residues" evidence="21">
    <location>
        <begin position="556"/>
        <end position="566"/>
    </location>
</feature>
<evidence type="ECO:0000256" key="3">
    <source>
        <dbReference type="ARBA" id="ARBA00005755"/>
    </source>
</evidence>
<accession>A0A9P5ZKA0</accession>
<name>A0A9P5ZKA0_PLEER</name>
<dbReference type="InterPro" id="IPR012337">
    <property type="entry name" value="RNaseH-like_sf"/>
</dbReference>
<dbReference type="GO" id="GO:0016035">
    <property type="term" value="C:zeta DNA polymerase complex"/>
    <property type="evidence" value="ECO:0007669"/>
    <property type="project" value="InterPro"/>
</dbReference>
<evidence type="ECO:0000256" key="20">
    <source>
        <dbReference type="RuleBase" id="RU000442"/>
    </source>
</evidence>
<gene>
    <name evidence="26" type="ORF">BDN71DRAFT_288717</name>
</gene>